<evidence type="ECO:0000313" key="3">
    <source>
        <dbReference type="Proteomes" id="UP000237347"/>
    </source>
</evidence>
<keyword evidence="3" id="KW-1185">Reference proteome</keyword>
<keyword evidence="1" id="KW-0812">Transmembrane</keyword>
<dbReference type="EMBL" id="PKMF04000059">
    <property type="protein sequence ID" value="KAK7854005.1"/>
    <property type="molecule type" value="Genomic_DNA"/>
</dbReference>
<proteinExistence type="predicted"/>
<reference evidence="2 3" key="1">
    <citation type="journal article" date="2018" name="Sci. Data">
        <title>The draft genome sequence of cork oak.</title>
        <authorList>
            <person name="Ramos A.M."/>
            <person name="Usie A."/>
            <person name="Barbosa P."/>
            <person name="Barros P.M."/>
            <person name="Capote T."/>
            <person name="Chaves I."/>
            <person name="Simoes F."/>
            <person name="Abreu I."/>
            <person name="Carrasquinho I."/>
            <person name="Faro C."/>
            <person name="Guimaraes J.B."/>
            <person name="Mendonca D."/>
            <person name="Nobrega F."/>
            <person name="Rodrigues L."/>
            <person name="Saibo N.J.M."/>
            <person name="Varela M.C."/>
            <person name="Egas C."/>
            <person name="Matos J."/>
            <person name="Miguel C.M."/>
            <person name="Oliveira M.M."/>
            <person name="Ricardo C.P."/>
            <person name="Goncalves S."/>
        </authorList>
    </citation>
    <scope>NUCLEOTIDE SEQUENCE [LARGE SCALE GENOMIC DNA]</scope>
    <source>
        <strain evidence="3">cv. HL8</strain>
    </source>
</reference>
<dbReference type="AlphaFoldDB" id="A0AAW0LRT0"/>
<comment type="caution">
    <text evidence="2">The sequence shown here is derived from an EMBL/GenBank/DDBJ whole genome shotgun (WGS) entry which is preliminary data.</text>
</comment>
<evidence type="ECO:0000256" key="1">
    <source>
        <dbReference type="SAM" id="Phobius"/>
    </source>
</evidence>
<sequence length="56" mass="6314">MCGWKCYLMLQVIVNGIIMLSSSPKEGSFSLMCGFLWHILVLLSSFKFHKGMKGQS</sequence>
<feature type="transmembrane region" description="Helical" evidence="1">
    <location>
        <begin position="29"/>
        <end position="46"/>
    </location>
</feature>
<keyword evidence="1" id="KW-1133">Transmembrane helix</keyword>
<name>A0AAW0LRT0_QUESU</name>
<accession>A0AAW0LRT0</accession>
<gene>
    <name evidence="2" type="ORF">CFP56_033784</name>
</gene>
<organism evidence="2 3">
    <name type="scientific">Quercus suber</name>
    <name type="common">Cork oak</name>
    <dbReference type="NCBI Taxonomy" id="58331"/>
    <lineage>
        <taxon>Eukaryota</taxon>
        <taxon>Viridiplantae</taxon>
        <taxon>Streptophyta</taxon>
        <taxon>Embryophyta</taxon>
        <taxon>Tracheophyta</taxon>
        <taxon>Spermatophyta</taxon>
        <taxon>Magnoliopsida</taxon>
        <taxon>eudicotyledons</taxon>
        <taxon>Gunneridae</taxon>
        <taxon>Pentapetalae</taxon>
        <taxon>rosids</taxon>
        <taxon>fabids</taxon>
        <taxon>Fagales</taxon>
        <taxon>Fagaceae</taxon>
        <taxon>Quercus</taxon>
    </lineage>
</organism>
<evidence type="ECO:0000313" key="2">
    <source>
        <dbReference type="EMBL" id="KAK7854005.1"/>
    </source>
</evidence>
<dbReference type="Proteomes" id="UP000237347">
    <property type="component" value="Unassembled WGS sequence"/>
</dbReference>
<keyword evidence="1" id="KW-0472">Membrane</keyword>
<protein>
    <submittedName>
        <fullName evidence="2">Uncharacterized protein</fullName>
    </submittedName>
</protein>